<dbReference type="Proteomes" id="UP000031668">
    <property type="component" value="Unassembled WGS sequence"/>
</dbReference>
<dbReference type="AlphaFoldDB" id="A0A0C2IUJ7"/>
<proteinExistence type="predicted"/>
<gene>
    <name evidence="1" type="ORF">RF11_10622</name>
</gene>
<name>A0A0C2IUJ7_THEKT</name>
<accession>A0A0C2IUJ7</accession>
<evidence type="ECO:0000313" key="2">
    <source>
        <dbReference type="Proteomes" id="UP000031668"/>
    </source>
</evidence>
<comment type="caution">
    <text evidence="1">The sequence shown here is derived from an EMBL/GenBank/DDBJ whole genome shotgun (WGS) entry which is preliminary data.</text>
</comment>
<sequence>MILCLEERQVTSSPRSETGLFNLIESDSIEITPSDCDGYYQNVLKYNRSQHLGYIPPYIVMTLYLTYRDRISVKIIMKEKIIYHLKYITSDCNDTLEISYGDFQNVDMEFKIYFSIGVTIPHFTETRFFLINPISREIQTINDWWNVLNLYVYFKSFVPNVVLRPKGEVKLKEVTFYEQNNNIYSCVAIVHLSRRIYIKYNRKPIQNKRYSMSVVLNIKIIKYSNQSLNEILYEVNLSGLEGRMLRFSRHKYYNS</sequence>
<organism evidence="1 2">
    <name type="scientific">Thelohanellus kitauei</name>
    <name type="common">Myxosporean</name>
    <dbReference type="NCBI Taxonomy" id="669202"/>
    <lineage>
        <taxon>Eukaryota</taxon>
        <taxon>Metazoa</taxon>
        <taxon>Cnidaria</taxon>
        <taxon>Myxozoa</taxon>
        <taxon>Myxosporea</taxon>
        <taxon>Bivalvulida</taxon>
        <taxon>Platysporina</taxon>
        <taxon>Myxobolidae</taxon>
        <taxon>Thelohanellus</taxon>
    </lineage>
</organism>
<reference evidence="1 2" key="1">
    <citation type="journal article" date="2014" name="Genome Biol. Evol.">
        <title>The genome of the myxosporean Thelohanellus kitauei shows adaptations to nutrient acquisition within its fish host.</title>
        <authorList>
            <person name="Yang Y."/>
            <person name="Xiong J."/>
            <person name="Zhou Z."/>
            <person name="Huo F."/>
            <person name="Miao W."/>
            <person name="Ran C."/>
            <person name="Liu Y."/>
            <person name="Zhang J."/>
            <person name="Feng J."/>
            <person name="Wang M."/>
            <person name="Wang M."/>
            <person name="Wang L."/>
            <person name="Yao B."/>
        </authorList>
    </citation>
    <scope>NUCLEOTIDE SEQUENCE [LARGE SCALE GENOMIC DNA]</scope>
    <source>
        <strain evidence="1">Wuqing</strain>
    </source>
</reference>
<keyword evidence="2" id="KW-1185">Reference proteome</keyword>
<evidence type="ECO:0000313" key="1">
    <source>
        <dbReference type="EMBL" id="KII69069.1"/>
    </source>
</evidence>
<protein>
    <submittedName>
        <fullName evidence="1">Uncharacterized protein</fullName>
    </submittedName>
</protein>
<dbReference type="EMBL" id="JWZT01002598">
    <property type="protein sequence ID" value="KII69069.1"/>
    <property type="molecule type" value="Genomic_DNA"/>
</dbReference>